<dbReference type="SUPFAM" id="SSF55961">
    <property type="entry name" value="Bet v1-like"/>
    <property type="match status" value="1"/>
</dbReference>
<name>A0A7N0T9H7_KALFE</name>
<dbReference type="GO" id="GO:0006952">
    <property type="term" value="P:defense response"/>
    <property type="evidence" value="ECO:0007669"/>
    <property type="project" value="InterPro"/>
</dbReference>
<dbReference type="Gene3D" id="3.30.530.20">
    <property type="match status" value="1"/>
</dbReference>
<organism evidence="2 3">
    <name type="scientific">Kalanchoe fedtschenkoi</name>
    <name type="common">Lavender scallops</name>
    <name type="synonym">South American air plant</name>
    <dbReference type="NCBI Taxonomy" id="63787"/>
    <lineage>
        <taxon>Eukaryota</taxon>
        <taxon>Viridiplantae</taxon>
        <taxon>Streptophyta</taxon>
        <taxon>Embryophyta</taxon>
        <taxon>Tracheophyta</taxon>
        <taxon>Spermatophyta</taxon>
        <taxon>Magnoliopsida</taxon>
        <taxon>eudicotyledons</taxon>
        <taxon>Gunneridae</taxon>
        <taxon>Pentapetalae</taxon>
        <taxon>Saxifragales</taxon>
        <taxon>Crassulaceae</taxon>
        <taxon>Kalanchoe</taxon>
    </lineage>
</organism>
<evidence type="ECO:0000313" key="2">
    <source>
        <dbReference type="EnsemblPlants" id="Kaladp0029s0010.1.v1.1"/>
    </source>
</evidence>
<keyword evidence="3" id="KW-1185">Reference proteome</keyword>
<protein>
    <recommendedName>
        <fullName evidence="1">Bet v I/Major latex protein domain-containing protein</fullName>
    </recommendedName>
</protein>
<accession>A0A7N0T9H7</accession>
<feature type="domain" description="Bet v I/Major latex protein" evidence="1">
    <location>
        <begin position="2"/>
        <end position="152"/>
    </location>
</feature>
<dbReference type="InterPro" id="IPR023393">
    <property type="entry name" value="START-like_dom_sf"/>
</dbReference>
<evidence type="ECO:0000259" key="1">
    <source>
        <dbReference type="SMART" id="SM01037"/>
    </source>
</evidence>
<dbReference type="AlphaFoldDB" id="A0A7N0T9H7"/>
<sequence>MVVKGKIEDKVEIKSSAQEFHDVFNGKPHHLANITPEKMHGFTLHSGELGSSGSIVEFHYTHEGVKKFTKLHIEVDDGKHRVDYKIIGGNFSEEYSNFHTIYDAIPNPDGEGAVVHWIFEYEKPDENTPDPTSLLEYLCGVSKDIDAHIQEEAAAAAAATN</sequence>
<dbReference type="OMA" id="HDGQLGK"/>
<proteinExistence type="predicted"/>
<evidence type="ECO:0000313" key="3">
    <source>
        <dbReference type="Proteomes" id="UP000594263"/>
    </source>
</evidence>
<reference evidence="2" key="1">
    <citation type="submission" date="2021-01" db="UniProtKB">
        <authorList>
            <consortium name="EnsemblPlants"/>
        </authorList>
    </citation>
    <scope>IDENTIFICATION</scope>
</reference>
<dbReference type="Gramene" id="Kaladp0029s0010.1.v1.1">
    <property type="protein sequence ID" value="Kaladp0029s0010.1.v1.1"/>
    <property type="gene ID" value="Kaladp0029s0010.v1.1"/>
</dbReference>
<dbReference type="EnsemblPlants" id="Kaladp0029s0010.1.v1.1">
    <property type="protein sequence ID" value="Kaladp0029s0010.1.v1.1"/>
    <property type="gene ID" value="Kaladp0029s0010.v1.1"/>
</dbReference>
<dbReference type="Proteomes" id="UP000594263">
    <property type="component" value="Unplaced"/>
</dbReference>
<dbReference type="PANTHER" id="PTHR31907">
    <property type="entry name" value="MLP-LIKE PROTEIN 423"/>
    <property type="match status" value="1"/>
</dbReference>
<dbReference type="InterPro" id="IPR000916">
    <property type="entry name" value="Bet_v_I/MLP"/>
</dbReference>
<dbReference type="InterPro" id="IPR051761">
    <property type="entry name" value="MLP-like_ligand-binding"/>
</dbReference>
<dbReference type="SMART" id="SM01037">
    <property type="entry name" value="Bet_v_1"/>
    <property type="match status" value="1"/>
</dbReference>
<dbReference type="Pfam" id="PF00407">
    <property type="entry name" value="Bet_v_1"/>
    <property type="match status" value="1"/>
</dbReference>